<organism evidence="1 2">
    <name type="scientific">Ruegeria spongiae</name>
    <dbReference type="NCBI Taxonomy" id="2942209"/>
    <lineage>
        <taxon>Bacteria</taxon>
        <taxon>Pseudomonadati</taxon>
        <taxon>Pseudomonadota</taxon>
        <taxon>Alphaproteobacteria</taxon>
        <taxon>Rhodobacterales</taxon>
        <taxon>Roseobacteraceae</taxon>
        <taxon>Ruegeria</taxon>
    </lineage>
</organism>
<keyword evidence="2" id="KW-1185">Reference proteome</keyword>
<dbReference type="RefSeq" id="WP_249713672.1">
    <property type="nucleotide sequence ID" value="NZ_JAMFMB010000065.1"/>
</dbReference>
<reference evidence="1" key="1">
    <citation type="submission" date="2022-05" db="EMBL/GenBank/DDBJ databases">
        <authorList>
            <person name="Park J.-S."/>
        </authorList>
    </citation>
    <scope>NUCLEOTIDE SEQUENCE</scope>
    <source>
        <strain evidence="1">2012CJ41-6</strain>
    </source>
</reference>
<gene>
    <name evidence="1" type="ORF">M3P21_22100</name>
</gene>
<comment type="caution">
    <text evidence="1">The sequence shown here is derived from an EMBL/GenBank/DDBJ whole genome shotgun (WGS) entry which is preliminary data.</text>
</comment>
<evidence type="ECO:0000313" key="1">
    <source>
        <dbReference type="EMBL" id="MCL6286189.1"/>
    </source>
</evidence>
<dbReference type="Proteomes" id="UP001203880">
    <property type="component" value="Unassembled WGS sequence"/>
</dbReference>
<protein>
    <submittedName>
        <fullName evidence="1">Uncharacterized protein</fullName>
    </submittedName>
</protein>
<dbReference type="EMBL" id="JAMFMB010000065">
    <property type="protein sequence ID" value="MCL6286189.1"/>
    <property type="molecule type" value="Genomic_DNA"/>
</dbReference>
<accession>A0ABT0QBC2</accession>
<sequence>MKICRVVFTPVDEEKTGDLNLTMDLCLDAEDKPIFKLPLSGYTGKPSAGQPDLQPFILYKDGTMDYGDDSEDPHENDDDRFEKADIFAEHRKIRANEYMNVVSEGENHLYKVSSINPYAVFKAN</sequence>
<name>A0ABT0QBC2_9RHOB</name>
<proteinExistence type="predicted"/>
<evidence type="ECO:0000313" key="2">
    <source>
        <dbReference type="Proteomes" id="UP001203880"/>
    </source>
</evidence>